<dbReference type="SUPFAM" id="SSF53800">
    <property type="entry name" value="Chelatase"/>
    <property type="match status" value="1"/>
</dbReference>
<dbReference type="InterPro" id="IPR050963">
    <property type="entry name" value="Sirohydro_Cobaltochel/CbiX"/>
</dbReference>
<organism evidence="3 4">
    <name type="scientific">Almyronema epifaneia S1</name>
    <dbReference type="NCBI Taxonomy" id="2991925"/>
    <lineage>
        <taxon>Bacteria</taxon>
        <taxon>Bacillati</taxon>
        <taxon>Cyanobacteriota</taxon>
        <taxon>Cyanophyceae</taxon>
        <taxon>Nodosilineales</taxon>
        <taxon>Nodosilineaceae</taxon>
        <taxon>Almyronema</taxon>
        <taxon>Almyronema epifaneia</taxon>
    </lineage>
</organism>
<name>A0ABW6IIC3_9CYAN</name>
<dbReference type="PANTHER" id="PTHR33542:SF3">
    <property type="entry name" value="SIROHYDROCHLORIN FERROCHELATASE, CHLOROPLASTIC"/>
    <property type="match status" value="1"/>
</dbReference>
<evidence type="ECO:0000313" key="4">
    <source>
        <dbReference type="Proteomes" id="UP001600165"/>
    </source>
</evidence>
<keyword evidence="1" id="KW-0479">Metal-binding</keyword>
<dbReference type="EMBL" id="JBHZOL010000095">
    <property type="protein sequence ID" value="MFE4107930.1"/>
    <property type="molecule type" value="Genomic_DNA"/>
</dbReference>
<dbReference type="Pfam" id="PF01903">
    <property type="entry name" value="CbiX"/>
    <property type="match status" value="2"/>
</dbReference>
<proteinExistence type="predicted"/>
<evidence type="ECO:0000256" key="1">
    <source>
        <dbReference type="ARBA" id="ARBA00022723"/>
    </source>
</evidence>
<accession>A0ABW6IIC3</accession>
<comment type="caution">
    <text evidence="3">The sequence shown here is derived from an EMBL/GenBank/DDBJ whole genome shotgun (WGS) entry which is preliminary data.</text>
</comment>
<evidence type="ECO:0000313" key="3">
    <source>
        <dbReference type="EMBL" id="MFE4107930.1"/>
    </source>
</evidence>
<keyword evidence="2" id="KW-0456">Lyase</keyword>
<dbReference type="CDD" id="cd03416">
    <property type="entry name" value="CbiX_SirB_N"/>
    <property type="match status" value="1"/>
</dbReference>
<dbReference type="InterPro" id="IPR002762">
    <property type="entry name" value="CbiX-like"/>
</dbReference>
<dbReference type="Gene3D" id="3.40.50.1400">
    <property type="match status" value="3"/>
</dbReference>
<dbReference type="RefSeq" id="WP_377967128.1">
    <property type="nucleotide sequence ID" value="NZ_JBHZOL010000095.1"/>
</dbReference>
<dbReference type="Proteomes" id="UP001600165">
    <property type="component" value="Unassembled WGS sequence"/>
</dbReference>
<sequence>MTKASTPSYLLVSHGSRDPRSQAMMKRLAQLVQQRLSLLAIAQQAYVPSSQPVFAAQAATATQSATHAWQPSPRAYAATQSRGLAAQITAAPLVETACLELGSTALHTQICQFAERTQAAGKAEMRIVPLFLLAGVHVMEDVPTEVEAARQQLSDTCQISLCPHLGSHAGLAHLIAEKAGQTATQASLLVAHGSRRAGSNKQVEAIAKRLKAAVAYWSNPPSLEDQAIDLMQQGYQRIAILPYFLFAGSLTDAIMQRTEELAERFPKTAFRLMPPLGATRELAGLVAELGQQRL</sequence>
<gene>
    <name evidence="3" type="ORF">ACFVKH_16715</name>
</gene>
<protein>
    <submittedName>
        <fullName evidence="3">Sirohydrochlorin chelatase</fullName>
    </submittedName>
</protein>
<dbReference type="PANTHER" id="PTHR33542">
    <property type="entry name" value="SIROHYDROCHLORIN FERROCHELATASE, CHLOROPLASTIC"/>
    <property type="match status" value="1"/>
</dbReference>
<keyword evidence="4" id="KW-1185">Reference proteome</keyword>
<evidence type="ECO:0000256" key="2">
    <source>
        <dbReference type="ARBA" id="ARBA00023239"/>
    </source>
</evidence>
<reference evidence="3 4" key="1">
    <citation type="submission" date="2024-10" db="EMBL/GenBank/DDBJ databases">
        <authorList>
            <person name="Ratan Roy A."/>
            <person name="Morales Sandoval P.H."/>
            <person name="De Los Santos Villalobos S."/>
            <person name="Chakraborty S."/>
            <person name="Mukherjee J."/>
        </authorList>
    </citation>
    <scope>NUCLEOTIDE SEQUENCE [LARGE SCALE GENOMIC DNA]</scope>
    <source>
        <strain evidence="3 4">S1</strain>
    </source>
</reference>